<dbReference type="Proteomes" id="UP000031518">
    <property type="component" value="Unassembled WGS sequence"/>
</dbReference>
<evidence type="ECO:0000256" key="5">
    <source>
        <dbReference type="PIRSR" id="PIRSR604294-1"/>
    </source>
</evidence>
<keyword evidence="3" id="KW-0560">Oxidoreductase</keyword>
<name>A0A0B6WZY4_9BACT</name>
<keyword evidence="6" id="KW-0223">Dioxygenase</keyword>
<organism evidence="6 7">
    <name type="scientific">Pyrinomonas methylaliphatogenes</name>
    <dbReference type="NCBI Taxonomy" id="454194"/>
    <lineage>
        <taxon>Bacteria</taxon>
        <taxon>Pseudomonadati</taxon>
        <taxon>Acidobacteriota</taxon>
        <taxon>Blastocatellia</taxon>
        <taxon>Blastocatellales</taxon>
        <taxon>Pyrinomonadaceae</taxon>
        <taxon>Pyrinomonas</taxon>
    </lineage>
</organism>
<dbReference type="EMBL" id="CBXV010000006">
    <property type="protein sequence ID" value="CDM65869.1"/>
    <property type="molecule type" value="Genomic_DNA"/>
</dbReference>
<comment type="similarity">
    <text evidence="1">Belongs to the carotenoid oxygenase family.</text>
</comment>
<reference evidence="6 7" key="2">
    <citation type="submission" date="2015-01" db="EMBL/GenBank/DDBJ databases">
        <title>Complete genome sequence of Pyrinomonas methylaliphatogenes type strain K22T.</title>
        <authorList>
            <person name="Lee K.C.Y."/>
            <person name="Power J.F."/>
            <person name="Dunfield P.F."/>
            <person name="Morgan X.C."/>
            <person name="Huttenhower C."/>
            <person name="Stott M.B."/>
        </authorList>
    </citation>
    <scope>NUCLEOTIDE SEQUENCE [LARGE SCALE GENOMIC DNA]</scope>
    <source>
        <strain evidence="6 7">K22</strain>
    </source>
</reference>
<dbReference type="Pfam" id="PF03055">
    <property type="entry name" value="RPE65"/>
    <property type="match status" value="1"/>
</dbReference>
<sequence length="223" mass="25540">MAHIFSVYQFPIIVQTFDPETLSYLRSRCRGQLPDRIPPFDFSKVEDTALFWLLIRLKWFMEQTTEYPKVKARVFVDEGWKSNGVAIKIPTFEDVFGDGLVCFCQSSSISSRQDRPTDFPNQLVKVDVRERSSKVWWQENCYPGEPVFVPAPHSAAEDDGVVLSIVLNAAEGNSFLLVLDAASFTEVVRAEVPHHIPFGFHGQFFTDDQRPVEDYTLQEVRDV</sequence>
<dbReference type="PANTHER" id="PTHR10543">
    <property type="entry name" value="BETA-CAROTENE DIOXYGENASE"/>
    <property type="match status" value="1"/>
</dbReference>
<keyword evidence="2 5" id="KW-0479">Metal-binding</keyword>
<dbReference type="AlphaFoldDB" id="A0A0B6WZY4"/>
<dbReference type="STRING" id="454194.PYK22_01877"/>
<gene>
    <name evidence="6" type="ORF">PYK22_01877</name>
</gene>
<feature type="binding site" evidence="5">
    <location>
        <position position="201"/>
    </location>
    <ligand>
        <name>Fe cation</name>
        <dbReference type="ChEBI" id="CHEBI:24875"/>
        <note>catalytic</note>
    </ligand>
</feature>
<accession>A0A0B6WZY4</accession>
<evidence type="ECO:0000256" key="2">
    <source>
        <dbReference type="ARBA" id="ARBA00022723"/>
    </source>
</evidence>
<dbReference type="InterPro" id="IPR004294">
    <property type="entry name" value="Carotenoid_Oase"/>
</dbReference>
<evidence type="ECO:0000313" key="7">
    <source>
        <dbReference type="Proteomes" id="UP000031518"/>
    </source>
</evidence>
<evidence type="ECO:0000256" key="3">
    <source>
        <dbReference type="ARBA" id="ARBA00023002"/>
    </source>
</evidence>
<dbReference type="GO" id="GO:0010436">
    <property type="term" value="F:carotenoid dioxygenase activity"/>
    <property type="evidence" value="ECO:0007669"/>
    <property type="project" value="TreeGrafter"/>
</dbReference>
<comment type="cofactor">
    <cofactor evidence="5">
        <name>Fe(2+)</name>
        <dbReference type="ChEBI" id="CHEBI:29033"/>
    </cofactor>
    <text evidence="5">Binds 1 Fe(2+) ion per subunit.</text>
</comment>
<proteinExistence type="inferred from homology"/>
<keyword evidence="4 5" id="KW-0408">Iron</keyword>
<dbReference type="PANTHER" id="PTHR10543:SF24">
    <property type="entry name" value="CAROTENOID ISOMEROOXYGENASE"/>
    <property type="match status" value="1"/>
</dbReference>
<dbReference type="GO" id="GO:0046872">
    <property type="term" value="F:metal ion binding"/>
    <property type="evidence" value="ECO:0007669"/>
    <property type="project" value="UniProtKB-KW"/>
</dbReference>
<evidence type="ECO:0000256" key="1">
    <source>
        <dbReference type="ARBA" id="ARBA00006787"/>
    </source>
</evidence>
<reference evidence="6 7" key="1">
    <citation type="submission" date="2013-12" db="EMBL/GenBank/DDBJ databases">
        <authorList>
            <person name="Stott M."/>
        </authorList>
    </citation>
    <scope>NUCLEOTIDE SEQUENCE [LARGE SCALE GENOMIC DNA]</scope>
    <source>
        <strain evidence="6 7">K22</strain>
    </source>
</reference>
<keyword evidence="7" id="KW-1185">Reference proteome</keyword>
<evidence type="ECO:0000313" key="6">
    <source>
        <dbReference type="EMBL" id="CDM65869.1"/>
    </source>
</evidence>
<protein>
    <submittedName>
        <fullName evidence="6">Lignostilbene-alpha,beta-dioxygenase-like enzyme</fullName>
    </submittedName>
</protein>
<dbReference type="GO" id="GO:0016121">
    <property type="term" value="P:carotene catabolic process"/>
    <property type="evidence" value="ECO:0007669"/>
    <property type="project" value="TreeGrafter"/>
</dbReference>
<evidence type="ECO:0000256" key="4">
    <source>
        <dbReference type="ARBA" id="ARBA00023004"/>
    </source>
</evidence>